<dbReference type="Gene3D" id="2.40.270.10">
    <property type="entry name" value="DNA-directed RNA polymerase, subunit 2, domain 6"/>
    <property type="match status" value="2"/>
</dbReference>
<dbReference type="SMART" id="SM00663">
    <property type="entry name" value="RPOLA_N"/>
    <property type="match status" value="1"/>
</dbReference>
<dbReference type="Pfam" id="PF04565">
    <property type="entry name" value="RNA_pol_Rpb2_3"/>
    <property type="match status" value="1"/>
</dbReference>
<dbReference type="Pfam" id="PF04560">
    <property type="entry name" value="RNA_pol_Rpb2_7"/>
    <property type="match status" value="1"/>
</dbReference>
<feature type="binding site" evidence="10">
    <location>
        <position position="1211"/>
    </location>
    <ligand>
        <name>Zn(2+)</name>
        <dbReference type="ChEBI" id="CHEBI:29105"/>
        <label>1</label>
    </ligand>
</feature>
<dbReference type="HAMAP" id="MF_01321">
    <property type="entry name" value="RNApol_bact_RpoB"/>
    <property type="match status" value="1"/>
</dbReference>
<dbReference type="Proteomes" id="UP000229307">
    <property type="component" value="Unassembled WGS sequence"/>
</dbReference>
<dbReference type="InterPro" id="IPR007644">
    <property type="entry name" value="RNA_pol_bsu_protrusion"/>
</dbReference>
<dbReference type="Pfam" id="PF00623">
    <property type="entry name" value="RNA_pol_Rpb1_2"/>
    <property type="match status" value="1"/>
</dbReference>
<evidence type="ECO:0000313" key="14">
    <source>
        <dbReference type="EMBL" id="PIZ16188.1"/>
    </source>
</evidence>
<feature type="binding site" evidence="10">
    <location>
        <position position="1599"/>
    </location>
    <ligand>
        <name>Mg(2+)</name>
        <dbReference type="ChEBI" id="CHEBI:18420"/>
    </ligand>
</feature>
<comment type="similarity">
    <text evidence="1">In the N-terminal section; belongs to the RNA polymerase beta chain family.</text>
</comment>
<evidence type="ECO:0000256" key="4">
    <source>
        <dbReference type="ARBA" id="ARBA00022679"/>
    </source>
</evidence>
<comment type="subunit">
    <text evidence="9 12">The RNAP catalytic core consists of 2 alpha, 1 beta, 1 beta' and 1 omega subunit. When a sigma factor is associated with the core the holoenzyme is formed, which can initiate transcription.</text>
</comment>
<dbReference type="InterPro" id="IPR045867">
    <property type="entry name" value="DNA-dir_RpoC_beta_prime"/>
</dbReference>
<comment type="caution">
    <text evidence="14">The sequence shown here is derived from an EMBL/GenBank/DDBJ whole genome shotgun (WGS) entry which is preliminary data.</text>
</comment>
<evidence type="ECO:0000256" key="3">
    <source>
        <dbReference type="ARBA" id="ARBA00022478"/>
    </source>
</evidence>
<dbReference type="InterPro" id="IPR037034">
    <property type="entry name" value="RNA_pol_Rpb2_2_sf"/>
</dbReference>
<dbReference type="GO" id="GO:0008270">
    <property type="term" value="F:zinc ion binding"/>
    <property type="evidence" value="ECO:0007669"/>
    <property type="project" value="UniProtKB-UniRule"/>
</dbReference>
<dbReference type="PANTHER" id="PTHR19376:SF54">
    <property type="entry name" value="DNA-DIRECTED RNA POLYMERASE SUBUNIT BETA"/>
    <property type="match status" value="1"/>
</dbReference>
<dbReference type="PANTHER" id="PTHR19376">
    <property type="entry name" value="DNA-DIRECTED RNA POLYMERASE"/>
    <property type="match status" value="1"/>
</dbReference>
<gene>
    <name evidence="10" type="primary">rpoC</name>
    <name evidence="9" type="synonym">rpoB</name>
    <name evidence="14" type="ORF">COY52_07900</name>
</gene>
<keyword evidence="10" id="KW-0862">Zinc</keyword>
<feature type="binding site" evidence="10">
    <location>
        <position position="1209"/>
    </location>
    <ligand>
        <name>Zn(2+)</name>
        <dbReference type="ChEBI" id="CHEBI:29105"/>
        <label>1</label>
    </ligand>
</feature>
<dbReference type="Pfam" id="PF04998">
    <property type="entry name" value="RNA_pol_Rpb1_5"/>
    <property type="match status" value="1"/>
</dbReference>
<dbReference type="Pfam" id="PF04563">
    <property type="entry name" value="RNA_pol_Rpb2_1"/>
    <property type="match status" value="1"/>
</dbReference>
<comment type="similarity">
    <text evidence="10 11">Belongs to the RNA polymerase beta' chain family.</text>
</comment>
<dbReference type="InterPro" id="IPR012754">
    <property type="entry name" value="DNA-dir_RpoC_beta_prime_bact"/>
</dbReference>
<evidence type="ECO:0000259" key="13">
    <source>
        <dbReference type="SMART" id="SM00663"/>
    </source>
</evidence>
<dbReference type="CDD" id="cd01609">
    <property type="entry name" value="RNAP_beta'_N"/>
    <property type="match status" value="1"/>
</dbReference>
<comment type="catalytic activity">
    <reaction evidence="8 9 11">
        <text>RNA(n) + a ribonucleoside 5'-triphosphate = RNA(n+1) + diphosphate</text>
        <dbReference type="Rhea" id="RHEA:21248"/>
        <dbReference type="Rhea" id="RHEA-COMP:14527"/>
        <dbReference type="Rhea" id="RHEA-COMP:17342"/>
        <dbReference type="ChEBI" id="CHEBI:33019"/>
        <dbReference type="ChEBI" id="CHEBI:61557"/>
        <dbReference type="ChEBI" id="CHEBI:140395"/>
        <dbReference type="EC" id="2.7.7.6"/>
    </reaction>
</comment>
<evidence type="ECO:0000256" key="10">
    <source>
        <dbReference type="HAMAP-Rule" id="MF_01322"/>
    </source>
</evidence>
<dbReference type="InterPro" id="IPR010243">
    <property type="entry name" value="RNA_pol_bsu_bac"/>
</dbReference>
<dbReference type="InterPro" id="IPR007121">
    <property type="entry name" value="RNA_pol_bsu_CS"/>
</dbReference>
<evidence type="ECO:0000256" key="7">
    <source>
        <dbReference type="ARBA" id="ARBA00023163"/>
    </source>
</evidence>
<dbReference type="InterPro" id="IPR042102">
    <property type="entry name" value="RNA_pol_Rpb1_3_sf"/>
</dbReference>
<dbReference type="NCBIfam" id="TIGR02386">
    <property type="entry name" value="rpoC_TIGR"/>
    <property type="match status" value="1"/>
</dbReference>
<reference evidence="15" key="1">
    <citation type="submission" date="2017-09" db="EMBL/GenBank/DDBJ databases">
        <title>Depth-based differentiation of microbial function through sediment-hosted aquifers and enrichment of novel symbionts in the deep terrestrial subsurface.</title>
        <authorList>
            <person name="Probst A.J."/>
            <person name="Ladd B."/>
            <person name="Jarett J.K."/>
            <person name="Geller-Mcgrath D.E."/>
            <person name="Sieber C.M.K."/>
            <person name="Emerson J.B."/>
            <person name="Anantharaman K."/>
            <person name="Thomas B.C."/>
            <person name="Malmstrom R."/>
            <person name="Stieglmeier M."/>
            <person name="Klingl A."/>
            <person name="Woyke T."/>
            <person name="Ryan C.M."/>
            <person name="Banfield J.F."/>
        </authorList>
    </citation>
    <scope>NUCLEOTIDE SEQUENCE [LARGE SCALE GENOMIC DNA]</scope>
</reference>
<evidence type="ECO:0000256" key="11">
    <source>
        <dbReference type="RuleBase" id="RU004279"/>
    </source>
</evidence>
<dbReference type="Gene3D" id="1.10.274.100">
    <property type="entry name" value="RNA polymerase Rpb1, domain 3"/>
    <property type="match status" value="2"/>
</dbReference>
<dbReference type="Gene3D" id="3.90.1110.10">
    <property type="entry name" value="RNA polymerase Rpb2, domain 2"/>
    <property type="match status" value="2"/>
</dbReference>
<keyword evidence="6 10" id="KW-0479">Metal-binding</keyword>
<dbReference type="GO" id="GO:0000287">
    <property type="term" value="F:magnesium ion binding"/>
    <property type="evidence" value="ECO:0007669"/>
    <property type="project" value="UniProtKB-UniRule"/>
</dbReference>
<dbReference type="Gene3D" id="1.10.1790.20">
    <property type="match status" value="1"/>
</dbReference>
<dbReference type="Pfam" id="PF04561">
    <property type="entry name" value="RNA_pol_Rpb2_2"/>
    <property type="match status" value="2"/>
</dbReference>
<feature type="binding site" evidence="10">
    <location>
        <position position="1224"/>
    </location>
    <ligand>
        <name>Zn(2+)</name>
        <dbReference type="ChEBI" id="CHEBI:29105"/>
        <label>1</label>
    </ligand>
</feature>
<dbReference type="InterPro" id="IPR007645">
    <property type="entry name" value="RNA_pol_Rpb2_3"/>
</dbReference>
<accession>A0A2M7S9S7</accession>
<protein>
    <recommendedName>
        <fullName evidence="9 10">Multifunctional fusion protein</fullName>
    </recommendedName>
    <domain>
        <recommendedName>
            <fullName evidence="9">DNA-directed RNA polymerase subunit beta</fullName>
            <shortName evidence="9">RNAP subunit beta</shortName>
            <ecNumber evidence="9">2.7.7.6</ecNumber>
        </recommendedName>
        <alternativeName>
            <fullName evidence="9">RNA polymerase subunit beta</fullName>
        </alternativeName>
        <alternativeName>
            <fullName evidence="9">Transcriptase subunit beta</fullName>
        </alternativeName>
    </domain>
    <domain>
        <recommendedName>
            <fullName evidence="10">DNA-directed RNA polymerase subunit beta'</fullName>
            <shortName evidence="10">RNAP subunit beta'</shortName>
        </recommendedName>
        <alternativeName>
            <fullName evidence="10">RNA polymerase subunit beta'</fullName>
        </alternativeName>
        <alternativeName>
            <fullName evidence="10">Transcriptase subunit beta'</fullName>
        </alternativeName>
    </domain>
</protein>
<dbReference type="FunFam" id="3.90.1800.10:FF:000001">
    <property type="entry name" value="DNA-directed RNA polymerase subunit beta"/>
    <property type="match status" value="1"/>
</dbReference>
<dbReference type="Gene3D" id="1.10.132.30">
    <property type="match status" value="1"/>
</dbReference>
<feature type="binding site" evidence="10">
    <location>
        <position position="1227"/>
    </location>
    <ligand>
        <name>Zn(2+)</name>
        <dbReference type="ChEBI" id="CHEBI:29105"/>
        <label>1</label>
    </ligand>
</feature>
<evidence type="ECO:0000256" key="2">
    <source>
        <dbReference type="ARBA" id="ARBA00009839"/>
    </source>
</evidence>
<dbReference type="InterPro" id="IPR042107">
    <property type="entry name" value="DNA-dir_RNA_pol_bsu_ext_1_sf"/>
</dbReference>
<dbReference type="InterPro" id="IPR015712">
    <property type="entry name" value="DNA-dir_RNA_pol_su2"/>
</dbReference>
<dbReference type="InterPro" id="IPR037033">
    <property type="entry name" value="DNA-dir_RNAP_su2_hyb_sf"/>
</dbReference>
<dbReference type="CDD" id="cd02655">
    <property type="entry name" value="RNAP_beta'_C"/>
    <property type="match status" value="1"/>
</dbReference>
<evidence type="ECO:0000313" key="15">
    <source>
        <dbReference type="Proteomes" id="UP000229307"/>
    </source>
</evidence>
<dbReference type="GO" id="GO:0003899">
    <property type="term" value="F:DNA-directed RNA polymerase activity"/>
    <property type="evidence" value="ECO:0007669"/>
    <property type="project" value="UniProtKB-UniRule"/>
</dbReference>
<dbReference type="Gene3D" id="2.40.50.100">
    <property type="match status" value="3"/>
</dbReference>
<dbReference type="InterPro" id="IPR007066">
    <property type="entry name" value="RNA_pol_Rpb1_3"/>
</dbReference>
<dbReference type="InterPro" id="IPR006592">
    <property type="entry name" value="RNA_pol_N"/>
</dbReference>
<name>A0A2M7S9S7_9BACT</name>
<dbReference type="Gene3D" id="1.10.150.390">
    <property type="match status" value="1"/>
</dbReference>
<feature type="binding site" evidence="10">
    <location>
        <position position="2013"/>
    </location>
    <ligand>
        <name>Zn(2+)</name>
        <dbReference type="ChEBI" id="CHEBI:29105"/>
        <label>2</label>
    </ligand>
</feature>
<feature type="binding site" evidence="10">
    <location>
        <position position="2006"/>
    </location>
    <ligand>
        <name>Zn(2+)</name>
        <dbReference type="ChEBI" id="CHEBI:29105"/>
        <label>2</label>
    </ligand>
</feature>
<organism evidence="14 15">
    <name type="scientific">Candidatus Desantisbacteria bacterium CG_4_10_14_0_8_um_filter_48_22</name>
    <dbReference type="NCBI Taxonomy" id="1974543"/>
    <lineage>
        <taxon>Bacteria</taxon>
        <taxon>Candidatus Desantisiibacteriota</taxon>
    </lineage>
</organism>
<comment type="function">
    <text evidence="9 11">DNA-dependent RNA polymerase catalyzes the transcription of DNA into RNA using the four ribonucleoside triphosphates as substrates.</text>
</comment>
<keyword evidence="5 9" id="KW-0548">Nucleotidyltransferase</keyword>
<dbReference type="Gene3D" id="3.90.1100.10">
    <property type="match status" value="2"/>
</dbReference>
<dbReference type="Gene3D" id="2.30.150.10">
    <property type="entry name" value="DNA-directed RNA polymerase, beta subunit, external 1 domain"/>
    <property type="match status" value="1"/>
</dbReference>
<dbReference type="InterPro" id="IPR014724">
    <property type="entry name" value="RNA_pol_RPB2_OB-fold"/>
</dbReference>
<dbReference type="NCBIfam" id="NF001616">
    <property type="entry name" value="PRK00405.1"/>
    <property type="match status" value="1"/>
</dbReference>
<dbReference type="InterPro" id="IPR007081">
    <property type="entry name" value="RNA_pol_Rpb1_5"/>
</dbReference>
<dbReference type="Pfam" id="PF00562">
    <property type="entry name" value="RNA_pol_Rpb2_6"/>
    <property type="match status" value="1"/>
</dbReference>
<dbReference type="InterPro" id="IPR007642">
    <property type="entry name" value="RNA_pol_Rpb2_2"/>
</dbReference>
<feature type="binding site" evidence="10">
    <location>
        <position position="2016"/>
    </location>
    <ligand>
        <name>Zn(2+)</name>
        <dbReference type="ChEBI" id="CHEBI:29105"/>
        <label>2</label>
    </ligand>
</feature>
<dbReference type="InterPro" id="IPR007641">
    <property type="entry name" value="RNA_pol_Rpb2_7"/>
</dbReference>
<dbReference type="NCBIfam" id="TIGR02013">
    <property type="entry name" value="rpoB"/>
    <property type="match status" value="1"/>
</dbReference>
<dbReference type="GO" id="GO:0000428">
    <property type="term" value="C:DNA-directed RNA polymerase complex"/>
    <property type="evidence" value="ECO:0007669"/>
    <property type="project" value="UniProtKB-KW"/>
</dbReference>
<dbReference type="PROSITE" id="PS01166">
    <property type="entry name" value="RNA_POL_BETA"/>
    <property type="match status" value="1"/>
</dbReference>
<keyword evidence="10" id="KW-0460">Magnesium</keyword>
<dbReference type="EMBL" id="PFMR01000206">
    <property type="protein sequence ID" value="PIZ16188.1"/>
    <property type="molecule type" value="Genomic_DNA"/>
</dbReference>
<feature type="binding site" evidence="10">
    <location>
        <position position="1932"/>
    </location>
    <ligand>
        <name>Zn(2+)</name>
        <dbReference type="ChEBI" id="CHEBI:29105"/>
        <label>2</label>
    </ligand>
</feature>
<comment type="cofactor">
    <cofactor evidence="10">
        <name>Mg(2+)</name>
        <dbReference type="ChEBI" id="CHEBI:18420"/>
    </cofactor>
    <text evidence="10">Binds 1 Mg(2+) ion per subunit.</text>
</comment>
<dbReference type="Pfam" id="PF10385">
    <property type="entry name" value="RNA_pol_Rpb2_45"/>
    <property type="match status" value="1"/>
</dbReference>
<comment type="cofactor">
    <cofactor evidence="10">
        <name>Zn(2+)</name>
        <dbReference type="ChEBI" id="CHEBI:29105"/>
    </cofactor>
    <text evidence="10">Binds 2 Zn(2+) ions per subunit.</text>
</comment>
<dbReference type="InterPro" id="IPR019462">
    <property type="entry name" value="DNA-dir_RNA_pol_bsu_external_1"/>
</dbReference>
<keyword evidence="3 9" id="KW-0240">DNA-directed RNA polymerase</keyword>
<dbReference type="Gene3D" id="2.40.40.20">
    <property type="match status" value="1"/>
</dbReference>
<dbReference type="Pfam" id="PF05000">
    <property type="entry name" value="RNA_pol_Rpb1_4"/>
    <property type="match status" value="1"/>
</dbReference>
<proteinExistence type="inferred from homology"/>
<dbReference type="InterPro" id="IPR038120">
    <property type="entry name" value="Rpb1_funnel_sf"/>
</dbReference>
<evidence type="ECO:0000256" key="12">
    <source>
        <dbReference type="RuleBase" id="RU363031"/>
    </source>
</evidence>
<dbReference type="InterPro" id="IPR007080">
    <property type="entry name" value="RNA_pol_Rpb1_1"/>
</dbReference>
<dbReference type="Gene3D" id="3.90.1800.10">
    <property type="entry name" value="RNA polymerase alpha subunit dimerisation domain"/>
    <property type="match status" value="1"/>
</dbReference>
<feature type="binding site" evidence="10">
    <location>
        <position position="1603"/>
    </location>
    <ligand>
        <name>Mg(2+)</name>
        <dbReference type="ChEBI" id="CHEBI:18420"/>
    </ligand>
</feature>
<dbReference type="InterPro" id="IPR044893">
    <property type="entry name" value="RNA_pol_Rpb1_clamp_domain"/>
</dbReference>
<dbReference type="Gene3D" id="2.40.50.150">
    <property type="match status" value="1"/>
</dbReference>
<dbReference type="GO" id="GO:0003677">
    <property type="term" value="F:DNA binding"/>
    <property type="evidence" value="ECO:0007669"/>
    <property type="project" value="UniProtKB-UniRule"/>
</dbReference>
<evidence type="ECO:0000256" key="1">
    <source>
        <dbReference type="ARBA" id="ARBA00007616"/>
    </source>
</evidence>
<dbReference type="Pfam" id="PF04997">
    <property type="entry name" value="RNA_pol_Rpb1_1"/>
    <property type="match status" value="1"/>
</dbReference>
<comment type="similarity">
    <text evidence="9 12">Belongs to the RNA polymerase beta chain family.</text>
</comment>
<evidence type="ECO:0000256" key="5">
    <source>
        <dbReference type="ARBA" id="ARBA00022695"/>
    </source>
</evidence>
<evidence type="ECO:0000256" key="6">
    <source>
        <dbReference type="ARBA" id="ARBA00022723"/>
    </source>
</evidence>
<dbReference type="GO" id="GO:0032549">
    <property type="term" value="F:ribonucleoside binding"/>
    <property type="evidence" value="ECO:0007669"/>
    <property type="project" value="InterPro"/>
</dbReference>
<dbReference type="InterPro" id="IPR000722">
    <property type="entry name" value="RNA_pol_asu"/>
</dbReference>
<dbReference type="Pfam" id="PF04983">
    <property type="entry name" value="RNA_pol_Rpb1_3"/>
    <property type="match status" value="1"/>
</dbReference>
<feature type="binding site" evidence="10">
    <location>
        <position position="1601"/>
    </location>
    <ligand>
        <name>Mg(2+)</name>
        <dbReference type="ChEBI" id="CHEBI:18420"/>
    </ligand>
</feature>
<dbReference type="InterPro" id="IPR007083">
    <property type="entry name" value="RNA_pol_Rpb1_4"/>
</dbReference>
<feature type="domain" description="RNA polymerase N-terminal" evidence="13">
    <location>
        <begin position="1375"/>
        <end position="1653"/>
    </location>
</feature>
<dbReference type="HAMAP" id="MF_01322">
    <property type="entry name" value="RNApol_bact_RpoC"/>
    <property type="match status" value="1"/>
</dbReference>
<dbReference type="CDD" id="cd00653">
    <property type="entry name" value="RNA_pol_B_RPB2"/>
    <property type="match status" value="1"/>
</dbReference>
<dbReference type="Gene3D" id="1.10.40.90">
    <property type="match status" value="1"/>
</dbReference>
<keyword evidence="4 9" id="KW-0808">Transferase</keyword>
<dbReference type="Gene3D" id="4.10.860.120">
    <property type="entry name" value="RNA polymerase II, clamp domain"/>
    <property type="match status" value="1"/>
</dbReference>
<evidence type="ECO:0000256" key="9">
    <source>
        <dbReference type="HAMAP-Rule" id="MF_01321"/>
    </source>
</evidence>
<evidence type="ECO:0000256" key="8">
    <source>
        <dbReference type="ARBA" id="ARBA00048552"/>
    </source>
</evidence>
<dbReference type="GO" id="GO:0006351">
    <property type="term" value="P:DNA-templated transcription"/>
    <property type="evidence" value="ECO:0007669"/>
    <property type="project" value="UniProtKB-UniRule"/>
</dbReference>
<sequence>MKRRSAAKKIVDEIPLKNFSKNPEIMEFPDLVEIQKTSYNQFIAKEGSVPKVGVQGLNSILKEIFPITDPNERATLEFVDYSIGEPRYAPSECIERGVSYSVPIKISVRLHNKLSGEVKEEEVLLGDLPFMTDQGTFIINGVERIVVNQLHRAPGVFYGVEIFPRGERQYSTKIIPYWGAWLEFKLESNNTIQMSIDRKRKMPATILLKALGYTEEKIMRIFSGLKEINIGEHSPEELIGRRVGEDIRDKDGTVIVDARNDEPINQDTLKLLKKKDIERIKLLGNEETDAVFPNTLKRDRIANQEEALTEIYRRLRPNEPATHENGKILLDMMFFTDPRRYSLGEIGRYRLNKRLGLETPPNMKTLSKEDIVAVIKGLLNLKKNRGAGDDVDHLGNRKVASVGELLENQFRKIMLQLARIMRERMSTLDIDSAMPHSLIVTKPVVEGINNFFGMSQLSQFMDQTNPLAELTHKRRLSALGPGGLTRDRAGFEVRDVHLSHYGRVCPVETPEGPNIGLIVSLSTYARTNSLGLLESPYRKVVNGRVTNKIEYLTADIEDEHVIAQANAPLEANGRFKEKQVSARTKSNFILVDAAKVDFMDVSPKQLISISAGLIPFLEHDDANRALMGCNMQRQSVPLILPEPPIVITGMEKVVAKNSGRAVIAKKSGTVKYVDARKIVIESRNKKGRKETSTYIMDKYLRSNQSTCLNQRPTVMRGQKVSAGQIVSDGPSIVAGELSMGRNVLVAYLPWEGYNFEDAILLNEKLVKEDAFSSIHIEENKVEVRDTKMGEEEITRDIPNVSEESLKDLDENGIVRIGADVKDGDILVGKVTPREEIWLSAEEKLLRAIFGEKAKKVRDTSLRVPPGYNGKVIETKVFSRADGDELPLGVSKLIKIFVAQKRKVSEGDKMAGRHGNKGVVAKILPEESMPYLEDGTPIEVVLNPLGVPSRMNIGQLLEVHLGLAAKALGLRVMSPVFEGASEEEIRSLLRKAKLPESGKMKIYNGRTGEPFDSECTVGNIYMMKLYHMVDDKMHARSIGPYSLVTQQPLGGKAQFGGQRLGEMEVWALEAYGAAYTLQEMLTVKSDDTIGRSNLYEAIVKGKISPKIGIPESFNVLVRELQGLSLNISFLDKKGRLLNIENLSKRDEEGDGAVLEDIVSIRICLASPEVISGWSHGEVKKPETINYRTFRPEREGLFCEKIFGPTRDWRCFCGKYEGLRYKGITCDRCDVEVTESSVRKVRMGHIALACPVSHIWYIKEIPSPVAVLLDITGHDLESVLYFEKYIVIDPGKSSFKKKELIDEDEYRKYKEEKHGDTFKAKMGAEAIKDLLSEVDLKLIVKDLQDRIKKDPALQKNKKFMRKIELAQTFLKSGNKPEWMVLDIVPVIPPDLRPMVQLESGRFATSDINDLYRRVINRNNRLRRLLEIEAPEIIIQNEKRMLQEAVDALFNNGRHGAPVVMGNRVLRSLSDLLGGKQGRFRQNLLGKRVDYSGRSVIVVGPHLKFNQCGLPKKMALELFKPFILERLAKQEMLSNIKSAKRMIEEGSEEVWSILEDVVKDHPILLNRAPTLHRLGIQAFMPLLVESKAIQLHPLVCVGFNADFDGDQMAVHVPLSIESQLEARFLMLSSNNLLSPANGRPIATPSQDIVIGCHYLTKESNGEKGEGKYFANADEVITAYSLGIMGLHASIRLQLSLGKGEKKIIGTTVGRVIFNDILPEDLVFVNKTLNKKAVSSLILDCHKKYGSSLAVELLDKIKDLGFEFATKSGLSIGILDIKVPKEKPAIIKEAQEEEDKVFAQYRRGLITDGERYNRVIDIWTRATNKLTDAMLANMKEDQKGFNPLYLMFDSGARGSEQQIRQLAGMRGLMTKPSGEIIELPITTNFREGLNVLEYFISTHGGRKGLADTALKTADAGYLTRRLVDVSHDVIVSEEDCGTVNGINVSVLKEGGETIESLADRILGRVALGDILDPLSGEVIVKDNQEITEDDALRIERAGIEKVRIRTVLTCEAERGVCRKCYGRDLATGKLVNLGEAAGVIAAESIGEPGTQLTLRTFHIGGTAYAAVEEKDIRLKFKVEVVEVPKNLITREKDGIIVANRHGEIVVRRILKTHKIPLKAKTAVFDGLWVTAGERLAQHGSESIASEVTGIVKIDEKNHNIFITGEEYPLPIQAGAEIKVNPGDVVEPNKSLAEFDPYNEPILTEISGDIKEYDLIKGETVREETDKTTGLLERVVIEHKEGKHPRIVVKNKEKEITYSIPVGAHLVVVDGRRVSAGEILVKIPHQSIKTKDITGGLPRVEELFEARHVRDKAIISEVDGKVEFSPFMRGTRKVVIKGERGTREYSIPEGKHLKARDGDEVIVGEPLTSGSVDPHDILAVKGERALQEYLVNEIQAVYRLQGVDINDKHIEIIVRQMLRRVEVTDPGDTRFLSGEQIDKFRFMHENERVVSKGGKPAQGRPILLGITKAALNSDSFIAAASFQETTHILTEAAINGRYDELLGLKENVIIGRLIPAGTGLPIYRNVQMEVSQPVKTAGPEEKKED</sequence>
<dbReference type="InterPro" id="IPR007120">
    <property type="entry name" value="DNA-dir_RNAP_su2_dom"/>
</dbReference>
<comment type="similarity">
    <text evidence="2">In the C-terminal section; belongs to the RNA polymerase beta' chain family.</text>
</comment>
<keyword evidence="7 9" id="KW-0804">Transcription</keyword>
<dbReference type="SUPFAM" id="SSF64484">
    <property type="entry name" value="beta and beta-prime subunits of DNA dependent RNA-polymerase"/>
    <property type="match status" value="2"/>
</dbReference>
<dbReference type="EC" id="2.7.7.6" evidence="9"/>